<gene>
    <name evidence="2" type="ORF">F2Q69_00061885</name>
</gene>
<reference evidence="2" key="1">
    <citation type="submission" date="2019-12" db="EMBL/GenBank/DDBJ databases">
        <title>Genome sequencing and annotation of Brassica cretica.</title>
        <authorList>
            <person name="Studholme D.J."/>
            <person name="Sarris P."/>
        </authorList>
    </citation>
    <scope>NUCLEOTIDE SEQUENCE</scope>
    <source>
        <strain evidence="2">PFS-109/04</strain>
        <tissue evidence="2">Leaf</tissue>
    </source>
</reference>
<sequence length="114" mass="12517">MGPIKALKKRKRSAEKKADPNVLLAASAATDSLHNDNDNDNDDSSQPSDWWDGFSRRISGTSKSRFFFCIDISGISFVSGFNGLLQRSCKTVDEASSVLRDELSNQLWGENSSA</sequence>
<name>A0A8S9RJA4_BRACR</name>
<dbReference type="EMBL" id="QGKX02000095">
    <property type="protein sequence ID" value="KAF3573238.1"/>
    <property type="molecule type" value="Genomic_DNA"/>
</dbReference>
<feature type="region of interest" description="Disordered" evidence="1">
    <location>
        <begin position="29"/>
        <end position="51"/>
    </location>
</feature>
<evidence type="ECO:0000256" key="1">
    <source>
        <dbReference type="SAM" id="MobiDB-lite"/>
    </source>
</evidence>
<protein>
    <submittedName>
        <fullName evidence="2">Uncharacterized protein</fullName>
    </submittedName>
</protein>
<dbReference type="Proteomes" id="UP000712600">
    <property type="component" value="Unassembled WGS sequence"/>
</dbReference>
<comment type="caution">
    <text evidence="2">The sequence shown here is derived from an EMBL/GenBank/DDBJ whole genome shotgun (WGS) entry which is preliminary data.</text>
</comment>
<proteinExistence type="predicted"/>
<dbReference type="AlphaFoldDB" id="A0A8S9RJA4"/>
<evidence type="ECO:0000313" key="2">
    <source>
        <dbReference type="EMBL" id="KAF3573238.1"/>
    </source>
</evidence>
<evidence type="ECO:0000313" key="3">
    <source>
        <dbReference type="Proteomes" id="UP000712600"/>
    </source>
</evidence>
<organism evidence="2 3">
    <name type="scientific">Brassica cretica</name>
    <name type="common">Mustard</name>
    <dbReference type="NCBI Taxonomy" id="69181"/>
    <lineage>
        <taxon>Eukaryota</taxon>
        <taxon>Viridiplantae</taxon>
        <taxon>Streptophyta</taxon>
        <taxon>Embryophyta</taxon>
        <taxon>Tracheophyta</taxon>
        <taxon>Spermatophyta</taxon>
        <taxon>Magnoliopsida</taxon>
        <taxon>eudicotyledons</taxon>
        <taxon>Gunneridae</taxon>
        <taxon>Pentapetalae</taxon>
        <taxon>rosids</taxon>
        <taxon>malvids</taxon>
        <taxon>Brassicales</taxon>
        <taxon>Brassicaceae</taxon>
        <taxon>Brassiceae</taxon>
        <taxon>Brassica</taxon>
    </lineage>
</organism>
<accession>A0A8S9RJA4</accession>